<accession>A0ACB7HDQ3</accession>
<gene>
    <name evidence="1" type="ORF">MANES_07G065285v8</name>
</gene>
<comment type="caution">
    <text evidence="1">The sequence shown here is derived from an EMBL/GenBank/DDBJ whole genome shotgun (WGS) entry which is preliminary data.</text>
</comment>
<proteinExistence type="predicted"/>
<evidence type="ECO:0000313" key="1">
    <source>
        <dbReference type="EMBL" id="KAG8650722.1"/>
    </source>
</evidence>
<organism evidence="1 2">
    <name type="scientific">Manihot esculenta</name>
    <name type="common">Cassava</name>
    <name type="synonym">Jatropha manihot</name>
    <dbReference type="NCBI Taxonomy" id="3983"/>
    <lineage>
        <taxon>Eukaryota</taxon>
        <taxon>Viridiplantae</taxon>
        <taxon>Streptophyta</taxon>
        <taxon>Embryophyta</taxon>
        <taxon>Tracheophyta</taxon>
        <taxon>Spermatophyta</taxon>
        <taxon>Magnoliopsida</taxon>
        <taxon>eudicotyledons</taxon>
        <taxon>Gunneridae</taxon>
        <taxon>Pentapetalae</taxon>
        <taxon>rosids</taxon>
        <taxon>fabids</taxon>
        <taxon>Malpighiales</taxon>
        <taxon>Euphorbiaceae</taxon>
        <taxon>Crotonoideae</taxon>
        <taxon>Manihoteae</taxon>
        <taxon>Manihot</taxon>
    </lineage>
</organism>
<name>A0ACB7HDQ3_MANES</name>
<dbReference type="EMBL" id="CM004393">
    <property type="protein sequence ID" value="KAG8650722.1"/>
    <property type="molecule type" value="Genomic_DNA"/>
</dbReference>
<dbReference type="Proteomes" id="UP000091857">
    <property type="component" value="Chromosome 7"/>
</dbReference>
<reference evidence="2" key="1">
    <citation type="journal article" date="2016" name="Nat. Biotechnol.">
        <title>Sequencing wild and cultivated cassava and related species reveals extensive interspecific hybridization and genetic diversity.</title>
        <authorList>
            <person name="Bredeson J.V."/>
            <person name="Lyons J.B."/>
            <person name="Prochnik S.E."/>
            <person name="Wu G.A."/>
            <person name="Ha C.M."/>
            <person name="Edsinger-Gonzales E."/>
            <person name="Grimwood J."/>
            <person name="Schmutz J."/>
            <person name="Rabbi I.Y."/>
            <person name="Egesi C."/>
            <person name="Nauluvula P."/>
            <person name="Lebot V."/>
            <person name="Ndunguru J."/>
            <person name="Mkamilo G."/>
            <person name="Bart R.S."/>
            <person name="Setter T.L."/>
            <person name="Gleadow R.M."/>
            <person name="Kulakow P."/>
            <person name="Ferguson M.E."/>
            <person name="Rounsley S."/>
            <person name="Rokhsar D.S."/>
        </authorList>
    </citation>
    <scope>NUCLEOTIDE SEQUENCE [LARGE SCALE GENOMIC DNA]</scope>
    <source>
        <strain evidence="2">cv. AM560-2</strain>
    </source>
</reference>
<evidence type="ECO:0000313" key="2">
    <source>
        <dbReference type="Proteomes" id="UP000091857"/>
    </source>
</evidence>
<protein>
    <submittedName>
        <fullName evidence="1">Uncharacterized protein</fullName>
    </submittedName>
</protein>
<sequence length="374" mass="42408">MSLFPEIIEDILLRLPVKSLVRFKSASKTLYSLISESRFVNLQAKRASNNPKILLFSVSGTCQSFDYETPFGNTCAFVNLNIPRIVLKQVELGVKVIGSCSGLVCIGSSFDRKLVIWNPCTGTHLVIPYPSDSFTYYSYGFGYDPSSECFKIVLVSLEERTIFQIFSSKSSSWRSLCCPYGSTYILVNYIGDSSAPLLNGALHWLSYSKPQLPSTFMRPYEISSEFIALDLAKEKFQKLPMPQSIPNHRLVLGELGGCLIEIWVMKEYGVKASWSKLLNVFETEYGSIYDFWPLYLCRSREVVGLQDGMKLKKWNIQDGKLVDTFNICEEFCEAFIYRAVVYAENLISPTDFNGELSILLYKHLAMHACNILFS</sequence>
<keyword evidence="2" id="KW-1185">Reference proteome</keyword>